<accession>A0A4D9CX11</accession>
<evidence type="ECO:0000259" key="1">
    <source>
        <dbReference type="Pfam" id="PF02036"/>
    </source>
</evidence>
<gene>
    <name evidence="2" type="ORF">NSK_004864</name>
</gene>
<comment type="caution">
    <text evidence="2">The sequence shown here is derived from an EMBL/GenBank/DDBJ whole genome shotgun (WGS) entry which is preliminary data.</text>
</comment>
<feature type="domain" description="SCP2" evidence="1">
    <location>
        <begin position="17"/>
        <end position="106"/>
    </location>
</feature>
<dbReference type="InterPro" id="IPR036527">
    <property type="entry name" value="SCP2_sterol-bd_dom_sf"/>
</dbReference>
<name>A0A4D9CX11_9STRA</name>
<dbReference type="EMBL" id="SDOX01000021">
    <property type="protein sequence ID" value="TFJ83760.1"/>
    <property type="molecule type" value="Genomic_DNA"/>
</dbReference>
<dbReference type="AlphaFoldDB" id="A0A4D9CX11"/>
<dbReference type="GO" id="GO:0005829">
    <property type="term" value="C:cytosol"/>
    <property type="evidence" value="ECO:0007669"/>
    <property type="project" value="TreeGrafter"/>
</dbReference>
<evidence type="ECO:0000313" key="3">
    <source>
        <dbReference type="Proteomes" id="UP000355283"/>
    </source>
</evidence>
<dbReference type="PANTHER" id="PTHR10094">
    <property type="entry name" value="STEROL CARRIER PROTEIN 2 SCP-2 FAMILY PROTEIN"/>
    <property type="match status" value="1"/>
</dbReference>
<dbReference type="Pfam" id="PF02036">
    <property type="entry name" value="SCP2"/>
    <property type="match status" value="2"/>
</dbReference>
<evidence type="ECO:0000313" key="2">
    <source>
        <dbReference type="EMBL" id="TFJ83760.1"/>
    </source>
</evidence>
<dbReference type="Proteomes" id="UP000355283">
    <property type="component" value="Unassembled WGS sequence"/>
</dbReference>
<sequence>MPRAPEIFEEMREAVEEIGPSLKKKFSGIVLFEITNTGTWTLDLKTGNGAVTTGEGSVKPDLVIKVADDDFASLYEGKSNAQQAFMKGKLKVKGNMSLAMKFNQVLTATRKQLEKTKKKKTAGAVAAAVSTSAAPKAQVVFDQLAEVLPTKGAALVAKMKGVIQWDINGEKWLLDLKNGTGSLSKGTGPADLTVTMADDVFFHVSQGKLSAQQAFMKGQIKIKGNMGMATKLGPILTAARPTARL</sequence>
<dbReference type="Gene3D" id="3.30.1050.10">
    <property type="entry name" value="SCP2 sterol-binding domain"/>
    <property type="match status" value="2"/>
</dbReference>
<proteinExistence type="predicted"/>
<dbReference type="SUPFAM" id="SSF55718">
    <property type="entry name" value="SCP-like"/>
    <property type="match status" value="2"/>
</dbReference>
<dbReference type="InterPro" id="IPR003033">
    <property type="entry name" value="SCP2_sterol-bd_dom"/>
</dbReference>
<feature type="domain" description="SCP2" evidence="1">
    <location>
        <begin position="142"/>
        <end position="236"/>
    </location>
</feature>
<keyword evidence="3" id="KW-1185">Reference proteome</keyword>
<reference evidence="2 3" key="1">
    <citation type="submission" date="2019-01" db="EMBL/GenBank/DDBJ databases">
        <title>Nuclear Genome Assembly of the Microalgal Biofuel strain Nannochloropsis salina CCMP1776.</title>
        <authorList>
            <person name="Hovde B."/>
        </authorList>
    </citation>
    <scope>NUCLEOTIDE SEQUENCE [LARGE SCALE GENOMIC DNA]</scope>
    <source>
        <strain evidence="2 3">CCMP1776</strain>
    </source>
</reference>
<protein>
    <recommendedName>
        <fullName evidence="1">SCP2 domain-containing protein</fullName>
    </recommendedName>
</protein>
<organism evidence="2 3">
    <name type="scientific">Nannochloropsis salina CCMP1776</name>
    <dbReference type="NCBI Taxonomy" id="1027361"/>
    <lineage>
        <taxon>Eukaryota</taxon>
        <taxon>Sar</taxon>
        <taxon>Stramenopiles</taxon>
        <taxon>Ochrophyta</taxon>
        <taxon>Eustigmatophyceae</taxon>
        <taxon>Eustigmatales</taxon>
        <taxon>Monodopsidaceae</taxon>
        <taxon>Microchloropsis</taxon>
        <taxon>Microchloropsis salina</taxon>
    </lineage>
</organism>
<dbReference type="PANTHER" id="PTHR10094:SF25">
    <property type="entry name" value="SCP2 STEROL-BINDING DOMAIN-CONTAINING PROTEIN 1"/>
    <property type="match status" value="1"/>
</dbReference>
<dbReference type="OrthoDB" id="5327538at2759"/>